<proteinExistence type="predicted"/>
<reference evidence="1 2" key="1">
    <citation type="submission" date="2016-10" db="EMBL/GenBank/DDBJ databases">
        <authorList>
            <person name="de Groot N.N."/>
        </authorList>
    </citation>
    <scope>NUCLEOTIDE SEQUENCE [LARGE SCALE GENOMIC DNA]</scope>
    <source>
        <strain evidence="1 2">CPCC 201354</strain>
    </source>
</reference>
<organism evidence="1 2">
    <name type="scientific">Sinosporangium album</name>
    <dbReference type="NCBI Taxonomy" id="504805"/>
    <lineage>
        <taxon>Bacteria</taxon>
        <taxon>Bacillati</taxon>
        <taxon>Actinomycetota</taxon>
        <taxon>Actinomycetes</taxon>
        <taxon>Streptosporangiales</taxon>
        <taxon>Streptosporangiaceae</taxon>
        <taxon>Sinosporangium</taxon>
    </lineage>
</organism>
<sequence length="229" mass="27026">MTFVQDVLDGRRSIDDYENFKTAWEEFPPEDEEFHNAVGMLWAENIMWYREPEVLPYVVAARRQGQNLLQYVTERKDADLTAWRLWDLAQRRFQKEWLNPDVDLNMPTGEEPEPVHRTRPIGENFIQDVLDGQATSEDFEDYVTEWHNTAGSVPLHEWLGLLWPEYAIASTDEKALDYIIAARRRGQNLLEHLKETVDRTALEVWAETVKYAEQWRTPERSPSPKAYWG</sequence>
<name>A0A1G8EEF7_9ACTN</name>
<dbReference type="AlphaFoldDB" id="A0A1G8EEF7"/>
<gene>
    <name evidence="1" type="ORF">SAMN05421505_12064</name>
</gene>
<accession>A0A1G8EEF7</accession>
<dbReference type="STRING" id="504805.SAMN05421505_12064"/>
<evidence type="ECO:0000313" key="1">
    <source>
        <dbReference type="EMBL" id="SDH68268.1"/>
    </source>
</evidence>
<protein>
    <submittedName>
        <fullName evidence="1">Uncharacterized protein</fullName>
    </submittedName>
</protein>
<dbReference type="RefSeq" id="WP_143020345.1">
    <property type="nucleotide sequence ID" value="NZ_FNCN01000020.1"/>
</dbReference>
<dbReference type="Proteomes" id="UP000198923">
    <property type="component" value="Unassembled WGS sequence"/>
</dbReference>
<dbReference type="OrthoDB" id="5195380at2"/>
<dbReference type="EMBL" id="FNCN01000020">
    <property type="protein sequence ID" value="SDH68268.1"/>
    <property type="molecule type" value="Genomic_DNA"/>
</dbReference>
<keyword evidence="2" id="KW-1185">Reference proteome</keyword>
<evidence type="ECO:0000313" key="2">
    <source>
        <dbReference type="Proteomes" id="UP000198923"/>
    </source>
</evidence>